<feature type="region of interest" description="Disordered" evidence="1">
    <location>
        <begin position="48"/>
        <end position="108"/>
    </location>
</feature>
<name>A0A1V3GB17_9BACL</name>
<accession>A0A1V3GB17</accession>
<sequence length="247" mass="27752">MKWKKELISNILFEKNQKIEIHNEGSTMKKQIILLICAVLLTISACSKDDKPKDQATAETKAEYDKNESSQPAASGDEEAEETAAANDAENTSEEDASSENQSEEAKDYLTSHHQFVASEMTNLSEKEVSSMWGEPVRTEKIKFRYSGTSNFVPAVVHYYQNEKYAVTFVEGKAARLVYSVIDEEILFDDDKTKALELAGLPTDVEETTDTDTAFVWNDIGGVYEVTMFSKGELADYLYIILDEAYK</sequence>
<evidence type="ECO:0000256" key="1">
    <source>
        <dbReference type="SAM" id="MobiDB-lite"/>
    </source>
</evidence>
<organism evidence="2 3">
    <name type="scientific">Fictibacillus arsenicus</name>
    <dbReference type="NCBI Taxonomy" id="255247"/>
    <lineage>
        <taxon>Bacteria</taxon>
        <taxon>Bacillati</taxon>
        <taxon>Bacillota</taxon>
        <taxon>Bacilli</taxon>
        <taxon>Bacillales</taxon>
        <taxon>Fictibacillaceae</taxon>
        <taxon>Fictibacillus</taxon>
    </lineage>
</organism>
<reference evidence="2 3" key="1">
    <citation type="submission" date="2016-11" db="EMBL/GenBank/DDBJ databases">
        <authorList>
            <person name="Jaros S."/>
            <person name="Januszkiewicz K."/>
            <person name="Wedrychowicz H."/>
        </authorList>
    </citation>
    <scope>NUCLEOTIDE SEQUENCE [LARGE SCALE GENOMIC DNA]</scope>
    <source>
        <strain evidence="2 3">Con a/3</strain>
    </source>
</reference>
<dbReference type="Proteomes" id="UP000188597">
    <property type="component" value="Unassembled WGS sequence"/>
</dbReference>
<feature type="compositionally biased region" description="Basic and acidic residues" evidence="1">
    <location>
        <begin position="48"/>
        <end position="68"/>
    </location>
</feature>
<dbReference type="EMBL" id="MQMF01000001">
    <property type="protein sequence ID" value="OOE14007.1"/>
    <property type="molecule type" value="Genomic_DNA"/>
</dbReference>
<protein>
    <submittedName>
        <fullName evidence="2">Uncharacterized protein</fullName>
    </submittedName>
</protein>
<comment type="caution">
    <text evidence="2">The sequence shown here is derived from an EMBL/GenBank/DDBJ whole genome shotgun (WGS) entry which is preliminary data.</text>
</comment>
<evidence type="ECO:0000313" key="3">
    <source>
        <dbReference type="Proteomes" id="UP000188597"/>
    </source>
</evidence>
<evidence type="ECO:0000313" key="2">
    <source>
        <dbReference type="EMBL" id="OOE14007.1"/>
    </source>
</evidence>
<dbReference type="AlphaFoldDB" id="A0A1V3GB17"/>
<proteinExistence type="predicted"/>
<gene>
    <name evidence="2" type="ORF">UN64_01985</name>
</gene>